<feature type="region of interest" description="Disordered" evidence="1">
    <location>
        <begin position="420"/>
        <end position="439"/>
    </location>
</feature>
<accession>A0A378LVM5</accession>
<proteinExistence type="predicted"/>
<name>A0A378LVM5_9GAMM</name>
<protein>
    <submittedName>
        <fullName evidence="2">Dot/Icm T4SS effector</fullName>
    </submittedName>
</protein>
<dbReference type="OrthoDB" id="5651451at2"/>
<sequence length="567" mass="65825">MFHVDNSGKGNCMYYAYSISLMYYLRAKNVPDITENIFNKLKLKEEDKVQLRTLLSKNPSLAFTTREIKTIIEPILGRATRDLAAEYTKQEFKLYPQDTPLFSAAKYGLEFCFKQAMLANDSELAELIDHGFINTNFTEAEIYKMSGTDIGMTEYSLLRVLDVIEEFRRLWAIKVEELKKEEKQFTEREIKEHKEKVLDNVLRAETVRYFLTEDEKNLNLYKQHLQKEYVWGSEETLLVLHRAIQGERMVRNERKTIDTFYDHEMILHIHRSGSSPFTQSGHPVMILNNENNVHWTSSIPESIFATKLTDTEQKLFEILDELRLMHSKISLEQNKPEYDLILVLMKEIETIQANLTSEMKEKAIEAIFQLSGKLMIKLGSDSTWKLLISNFLHVFIECTPIFLSNKPKLSSLVPHAQEKKQEYDGKELSPVSSSEKDSSTIKSVEGLSQFSQHTLFKKNDAPIQKTYPHEISLYVSEGKQSGPKVAKAIRQMYLEGLGGDEKYTPEKCREIAQQYISYVKYKNRHYDLTEVKNFIKEMNELIKVKIQQENSQAIDEETTKSGALSMM</sequence>
<evidence type="ECO:0000313" key="2">
    <source>
        <dbReference type="EMBL" id="STY29858.1"/>
    </source>
</evidence>
<dbReference type="AlphaFoldDB" id="A0A378LVM5"/>
<evidence type="ECO:0000313" key="3">
    <source>
        <dbReference type="Proteomes" id="UP000255297"/>
    </source>
</evidence>
<dbReference type="EMBL" id="UGPB01000001">
    <property type="protein sequence ID" value="STY29858.1"/>
    <property type="molecule type" value="Genomic_DNA"/>
</dbReference>
<evidence type="ECO:0000256" key="1">
    <source>
        <dbReference type="SAM" id="MobiDB-lite"/>
    </source>
</evidence>
<reference evidence="2 3" key="1">
    <citation type="submission" date="2018-06" db="EMBL/GenBank/DDBJ databases">
        <authorList>
            <consortium name="Pathogen Informatics"/>
            <person name="Doyle S."/>
        </authorList>
    </citation>
    <scope>NUCLEOTIDE SEQUENCE [LARGE SCALE GENOMIC DNA]</scope>
    <source>
        <strain evidence="2 3">NCTC11532</strain>
    </source>
</reference>
<organism evidence="2 3">
    <name type="scientific">Legionella wadsworthii</name>
    <dbReference type="NCBI Taxonomy" id="28088"/>
    <lineage>
        <taxon>Bacteria</taxon>
        <taxon>Pseudomonadati</taxon>
        <taxon>Pseudomonadota</taxon>
        <taxon>Gammaproteobacteria</taxon>
        <taxon>Legionellales</taxon>
        <taxon>Legionellaceae</taxon>
        <taxon>Legionella</taxon>
    </lineage>
</organism>
<dbReference type="RefSeq" id="WP_031564769.1">
    <property type="nucleotide sequence ID" value="NZ_CAAAIS010000001.1"/>
</dbReference>
<gene>
    <name evidence="2" type="ORF">NCTC11532_02060</name>
</gene>
<keyword evidence="3" id="KW-1185">Reference proteome</keyword>
<dbReference type="Proteomes" id="UP000255297">
    <property type="component" value="Unassembled WGS sequence"/>
</dbReference>